<evidence type="ECO:0000313" key="3">
    <source>
        <dbReference type="Proteomes" id="UP000317715"/>
    </source>
</evidence>
<keyword evidence="3" id="KW-1185">Reference proteome</keyword>
<gene>
    <name evidence="2" type="ORF">AAU01_37960</name>
</gene>
<feature type="transmembrane region" description="Helical" evidence="1">
    <location>
        <begin position="12"/>
        <end position="42"/>
    </location>
</feature>
<dbReference type="EMBL" id="BJMD01000033">
    <property type="protein sequence ID" value="GEB21041.1"/>
    <property type="molecule type" value="Genomic_DNA"/>
</dbReference>
<reference evidence="2 3" key="1">
    <citation type="submission" date="2019-06" db="EMBL/GenBank/DDBJ databases">
        <title>Whole genome shotgun sequence of Paenarthrobacter aurescens NBRC 12136.</title>
        <authorList>
            <person name="Hosoyama A."/>
            <person name="Uohara A."/>
            <person name="Ohji S."/>
            <person name="Ichikawa N."/>
        </authorList>
    </citation>
    <scope>NUCLEOTIDE SEQUENCE [LARGE SCALE GENOMIC DNA]</scope>
    <source>
        <strain evidence="2 3">NBRC 12136</strain>
    </source>
</reference>
<organism evidence="2 3">
    <name type="scientific">Paenarthrobacter aurescens</name>
    <name type="common">Arthrobacter aurescens</name>
    <dbReference type="NCBI Taxonomy" id="43663"/>
    <lineage>
        <taxon>Bacteria</taxon>
        <taxon>Bacillati</taxon>
        <taxon>Actinomycetota</taxon>
        <taxon>Actinomycetes</taxon>
        <taxon>Micrococcales</taxon>
        <taxon>Micrococcaceae</taxon>
        <taxon>Paenarthrobacter</taxon>
    </lineage>
</organism>
<keyword evidence="1" id="KW-0472">Membrane</keyword>
<dbReference type="Proteomes" id="UP000317715">
    <property type="component" value="Unassembled WGS sequence"/>
</dbReference>
<evidence type="ECO:0000313" key="2">
    <source>
        <dbReference type="EMBL" id="GEB21041.1"/>
    </source>
</evidence>
<protein>
    <submittedName>
        <fullName evidence="2">Uncharacterized protein</fullName>
    </submittedName>
</protein>
<dbReference type="AlphaFoldDB" id="A0A4Y3NQ14"/>
<comment type="caution">
    <text evidence="2">The sequence shown here is derived from an EMBL/GenBank/DDBJ whole genome shotgun (WGS) entry which is preliminary data.</text>
</comment>
<dbReference type="GeneID" id="97302639"/>
<evidence type="ECO:0000256" key="1">
    <source>
        <dbReference type="SAM" id="Phobius"/>
    </source>
</evidence>
<accession>A0A4Y3NQ14</accession>
<proteinExistence type="predicted"/>
<keyword evidence="1" id="KW-0812">Transmembrane</keyword>
<sequence length="100" mass="10597">MNFDFTALDTATYVFIGTLVFAAILVAFIAAAALATIVLIGAMGIAWYAVKSVLGGLVHGINFAWDRVVHHAGQVEIPAEFQPQVSPSTGSYSRVALRDS</sequence>
<dbReference type="RefSeq" id="WP_141286343.1">
    <property type="nucleotide sequence ID" value="NZ_BAAAWK010000001.1"/>
</dbReference>
<name>A0A4Y3NQ14_PAEAU</name>
<dbReference type="OrthoDB" id="4950679at2"/>
<keyword evidence="1" id="KW-1133">Transmembrane helix</keyword>